<evidence type="ECO:0000313" key="2">
    <source>
        <dbReference type="EMBL" id="RRT45238.1"/>
    </source>
</evidence>
<proteinExistence type="predicted"/>
<name>A0A426Y0C6_ENSVE</name>
<protein>
    <submittedName>
        <fullName evidence="2">Uncharacterized protein</fullName>
    </submittedName>
</protein>
<dbReference type="AlphaFoldDB" id="A0A426Y0C6"/>
<gene>
    <name evidence="2" type="ORF">B296_00023453</name>
</gene>
<sequence length="152" mass="16667">MGRVTYEYGYRVALAHFHALHSDSEVEEDPFTIHPEDDLVLMERPMCASSLVVVSAQNWSSGWGKKAPGPAGEVRSGRPLVPVGRSVFIATVTGYPYLNLLSSLLLTIPLLFTTPSVVLAARRARLQLRDVDLAHLTCVRSVVRPLTPLCPC</sequence>
<keyword evidence="1" id="KW-1133">Transmembrane helix</keyword>
<dbReference type="EMBL" id="AMZH03015965">
    <property type="protein sequence ID" value="RRT45238.1"/>
    <property type="molecule type" value="Genomic_DNA"/>
</dbReference>
<dbReference type="Proteomes" id="UP000287651">
    <property type="component" value="Unassembled WGS sequence"/>
</dbReference>
<keyword evidence="1" id="KW-0812">Transmembrane</keyword>
<keyword evidence="1" id="KW-0472">Membrane</keyword>
<evidence type="ECO:0000313" key="3">
    <source>
        <dbReference type="Proteomes" id="UP000287651"/>
    </source>
</evidence>
<reference evidence="2 3" key="1">
    <citation type="journal article" date="2014" name="Agronomy (Basel)">
        <title>A Draft Genome Sequence for Ensete ventricosum, the Drought-Tolerant Tree Against Hunger.</title>
        <authorList>
            <person name="Harrison J."/>
            <person name="Moore K.A."/>
            <person name="Paszkiewicz K."/>
            <person name="Jones T."/>
            <person name="Grant M."/>
            <person name="Ambacheew D."/>
            <person name="Muzemil S."/>
            <person name="Studholme D.J."/>
        </authorList>
    </citation>
    <scope>NUCLEOTIDE SEQUENCE [LARGE SCALE GENOMIC DNA]</scope>
</reference>
<accession>A0A426Y0C6</accession>
<comment type="caution">
    <text evidence="2">The sequence shown here is derived from an EMBL/GenBank/DDBJ whole genome shotgun (WGS) entry which is preliminary data.</text>
</comment>
<organism evidence="2 3">
    <name type="scientific">Ensete ventricosum</name>
    <name type="common">Abyssinian banana</name>
    <name type="synonym">Musa ensete</name>
    <dbReference type="NCBI Taxonomy" id="4639"/>
    <lineage>
        <taxon>Eukaryota</taxon>
        <taxon>Viridiplantae</taxon>
        <taxon>Streptophyta</taxon>
        <taxon>Embryophyta</taxon>
        <taxon>Tracheophyta</taxon>
        <taxon>Spermatophyta</taxon>
        <taxon>Magnoliopsida</taxon>
        <taxon>Liliopsida</taxon>
        <taxon>Zingiberales</taxon>
        <taxon>Musaceae</taxon>
        <taxon>Ensete</taxon>
    </lineage>
</organism>
<evidence type="ECO:0000256" key="1">
    <source>
        <dbReference type="SAM" id="Phobius"/>
    </source>
</evidence>
<feature type="transmembrane region" description="Helical" evidence="1">
    <location>
        <begin position="100"/>
        <end position="121"/>
    </location>
</feature>